<dbReference type="EMBL" id="CP006272">
    <property type="protein sequence ID" value="AGZ40586.1"/>
    <property type="molecule type" value="Genomic_DNA"/>
</dbReference>
<organism evidence="3 4">
    <name type="scientific">Actinoplanes friuliensis DSM 7358</name>
    <dbReference type="NCBI Taxonomy" id="1246995"/>
    <lineage>
        <taxon>Bacteria</taxon>
        <taxon>Bacillati</taxon>
        <taxon>Actinomycetota</taxon>
        <taxon>Actinomycetes</taxon>
        <taxon>Micromonosporales</taxon>
        <taxon>Micromonosporaceae</taxon>
        <taxon>Actinoplanes</taxon>
    </lineage>
</organism>
<accession>U5VY75</accession>
<evidence type="ECO:0000256" key="1">
    <source>
        <dbReference type="SAM" id="MobiDB-lite"/>
    </source>
</evidence>
<evidence type="ECO:0000259" key="2">
    <source>
        <dbReference type="Pfam" id="PF00144"/>
    </source>
</evidence>
<dbReference type="Proteomes" id="UP000017746">
    <property type="component" value="Chromosome"/>
</dbReference>
<dbReference type="InterPro" id="IPR001466">
    <property type="entry name" value="Beta-lactam-related"/>
</dbReference>
<dbReference type="Gene3D" id="3.40.710.10">
    <property type="entry name" value="DD-peptidase/beta-lactamase superfamily"/>
    <property type="match status" value="1"/>
</dbReference>
<dbReference type="PANTHER" id="PTHR46825">
    <property type="entry name" value="D-ALANYL-D-ALANINE-CARBOXYPEPTIDASE/ENDOPEPTIDASE AMPH"/>
    <property type="match status" value="1"/>
</dbReference>
<proteinExistence type="predicted"/>
<dbReference type="HOGENOM" id="CLU_020027_7_0_11"/>
<feature type="region of interest" description="Disordered" evidence="1">
    <location>
        <begin position="117"/>
        <end position="150"/>
    </location>
</feature>
<dbReference type="InterPro" id="IPR050491">
    <property type="entry name" value="AmpC-like"/>
</dbReference>
<feature type="compositionally biased region" description="Polar residues" evidence="1">
    <location>
        <begin position="118"/>
        <end position="133"/>
    </location>
</feature>
<reference evidence="3 4" key="1">
    <citation type="journal article" date="2014" name="J. Biotechnol.">
        <title>Complete genome sequence of the actinobacterium Actinoplanes friuliensis HAG 010964, producer of the lipopeptide antibiotic friulimycin.</title>
        <authorList>
            <person name="Ruckert C."/>
            <person name="Szczepanowski R."/>
            <person name="Albersmeier A."/>
            <person name="Goesmann A."/>
            <person name="Fischer N."/>
            <person name="Steinkamper A."/>
            <person name="Puhler A."/>
            <person name="Biener R."/>
            <person name="Schwartz D."/>
            <person name="Kalinowski J."/>
        </authorList>
    </citation>
    <scope>NUCLEOTIDE SEQUENCE [LARGE SCALE GENOMIC DNA]</scope>
    <source>
        <strain evidence="3 4">DSM 7358</strain>
    </source>
</reference>
<dbReference type="Pfam" id="PF00144">
    <property type="entry name" value="Beta-lactamase"/>
    <property type="match status" value="1"/>
</dbReference>
<gene>
    <name evidence="3" type="ORF">AFR_11485</name>
</gene>
<dbReference type="SUPFAM" id="SSF56601">
    <property type="entry name" value="beta-lactamase/transpeptidase-like"/>
    <property type="match status" value="1"/>
</dbReference>
<dbReference type="PATRIC" id="fig|1246995.3.peg.2341"/>
<dbReference type="STRING" id="1246995.AFR_11485"/>
<evidence type="ECO:0000313" key="4">
    <source>
        <dbReference type="Proteomes" id="UP000017746"/>
    </source>
</evidence>
<dbReference type="eggNOG" id="COG1680">
    <property type="taxonomic scope" value="Bacteria"/>
</dbReference>
<name>U5VY75_9ACTN</name>
<sequence length="267" mass="28880">MAVLLLAERGALELHQPVSHWLPDGPPWWREATLHHLLTHTSGTGHWEDAAGFDATATLSVEEYLALLATVEPRSRPGIRWHYSNPGYLMVARIVEQAAGQPYTAFLSEHLFTPAGMGSTTTARPDGTGTSTARGHRDGEPLPGGLPPRPGVRVWSTAGDLARWTRALHTGDLLGWESRAVLTAPLAPTGEERVLGRSFFGPHYGYGLYVGTVGNHRAYFHPGQNPGYLTFAAWLPEHHAAMVVLADDESADLHGVIRQALAEAGLS</sequence>
<protein>
    <submittedName>
        <fullName evidence="3">Beta-lactamase</fullName>
    </submittedName>
</protein>
<keyword evidence="4" id="KW-1185">Reference proteome</keyword>
<dbReference type="AlphaFoldDB" id="U5VY75"/>
<dbReference type="PANTHER" id="PTHR46825:SF9">
    <property type="entry name" value="BETA-LACTAMASE-RELATED DOMAIN-CONTAINING PROTEIN"/>
    <property type="match status" value="1"/>
</dbReference>
<evidence type="ECO:0000313" key="3">
    <source>
        <dbReference type="EMBL" id="AGZ40586.1"/>
    </source>
</evidence>
<feature type="domain" description="Beta-lactamase-related" evidence="2">
    <location>
        <begin position="2"/>
        <end position="252"/>
    </location>
</feature>
<dbReference type="KEGG" id="afs:AFR_11485"/>
<dbReference type="InterPro" id="IPR012338">
    <property type="entry name" value="Beta-lactam/transpept-like"/>
</dbReference>